<dbReference type="PANTHER" id="PTHR33886">
    <property type="entry name" value="UNSATURATED RHAMNOGALACTURONAN HYDROLASE (EUROFUNG)"/>
    <property type="match status" value="1"/>
</dbReference>
<reference evidence="3" key="1">
    <citation type="journal article" date="2019" name="Int. J. Syst. Evol. Microbiol.">
        <title>The Global Catalogue of Microorganisms (GCM) 10K type strain sequencing project: providing services to taxonomists for standard genome sequencing and annotation.</title>
        <authorList>
            <consortium name="The Broad Institute Genomics Platform"/>
            <consortium name="The Broad Institute Genome Sequencing Center for Infectious Disease"/>
            <person name="Wu L."/>
            <person name="Ma J."/>
        </authorList>
    </citation>
    <scope>NUCLEOTIDE SEQUENCE [LARGE SCALE GENOMIC DNA]</scope>
    <source>
        <strain evidence="3">CGMCC 1.12923</strain>
    </source>
</reference>
<evidence type="ECO:0000256" key="1">
    <source>
        <dbReference type="ARBA" id="ARBA00022801"/>
    </source>
</evidence>
<evidence type="ECO:0000313" key="3">
    <source>
        <dbReference type="Proteomes" id="UP000614272"/>
    </source>
</evidence>
<dbReference type="InterPro" id="IPR008928">
    <property type="entry name" value="6-hairpin_glycosidase_sf"/>
</dbReference>
<dbReference type="EMBL" id="BMGJ01000004">
    <property type="protein sequence ID" value="GGD60432.1"/>
    <property type="molecule type" value="Genomic_DNA"/>
</dbReference>
<protein>
    <recommendedName>
        <fullName evidence="4">Glycosyl hydrolase family 88</fullName>
    </recommendedName>
</protein>
<dbReference type="RefSeq" id="WP_099035833.1">
    <property type="nucleotide sequence ID" value="NZ_BMGJ01000004.1"/>
</dbReference>
<evidence type="ECO:0000313" key="2">
    <source>
        <dbReference type="EMBL" id="GGD60432.1"/>
    </source>
</evidence>
<dbReference type="InterPro" id="IPR052043">
    <property type="entry name" value="PolySaccharide_Degr_Enz"/>
</dbReference>
<organism evidence="2 3">
    <name type="scientific">Lacimicrobium alkaliphilum</name>
    <dbReference type="NCBI Taxonomy" id="1526571"/>
    <lineage>
        <taxon>Bacteria</taxon>
        <taxon>Pseudomonadati</taxon>
        <taxon>Pseudomonadota</taxon>
        <taxon>Gammaproteobacteria</taxon>
        <taxon>Alteromonadales</taxon>
        <taxon>Alteromonadaceae</taxon>
        <taxon>Lacimicrobium</taxon>
    </lineage>
</organism>
<name>A0ABQ1R6S9_9ALTE</name>
<gene>
    <name evidence="2" type="ORF">GCM10011357_14610</name>
</gene>
<dbReference type="PANTHER" id="PTHR33886:SF8">
    <property type="entry name" value="UNSATURATED RHAMNOGALACTURONAN HYDROLASE (EUROFUNG)"/>
    <property type="match status" value="1"/>
</dbReference>
<comment type="caution">
    <text evidence="2">The sequence shown here is derived from an EMBL/GenBank/DDBJ whole genome shotgun (WGS) entry which is preliminary data.</text>
</comment>
<dbReference type="Gene3D" id="1.50.10.10">
    <property type="match status" value="1"/>
</dbReference>
<keyword evidence="1" id="KW-0378">Hydrolase</keyword>
<accession>A0ABQ1R6S9</accession>
<keyword evidence="3" id="KW-1185">Reference proteome</keyword>
<proteinExistence type="predicted"/>
<evidence type="ECO:0008006" key="4">
    <source>
        <dbReference type="Google" id="ProtNLM"/>
    </source>
</evidence>
<dbReference type="Pfam" id="PF07470">
    <property type="entry name" value="Glyco_hydro_88"/>
    <property type="match status" value="1"/>
</dbReference>
<dbReference type="Proteomes" id="UP000614272">
    <property type="component" value="Unassembled WGS sequence"/>
</dbReference>
<dbReference type="InterPro" id="IPR012341">
    <property type="entry name" value="6hp_glycosidase-like_sf"/>
</dbReference>
<dbReference type="InterPro" id="IPR010905">
    <property type="entry name" value="Glyco_hydro_88"/>
</dbReference>
<sequence>MSNATSGFLFVCRKIGAAGIISLLMVGGCHSSPAQSTNLNQAKLIETMETVSDWQWQQFDASSNQFTGYDESAHMSPTSGDSHPQGWVYAAFYVGMARYARLAEESGNDEHLQRLKRIAKHSRYLFAPRIYNADDYAIGQLYLDLYEKYQDPAMITPLRVIFDQILNSPPTVDLRFERVTQKSQFTGELMADYFDGRGFSYAPCKNRWCWADALFMGPPVWFHLANVTGDERYRDFANQEFWETVDLLWDEEDHLFFRDTRFFDKREPNGEKVIWARGVGWVAAGLARILEQLPTDYPERPRYEAIFQKLMARLAGAQQPDGFWRPSVLAPETQPYKETSGTALIAFAFASGINQGVLNKDTYMPVALSAWQALTGAIQPDGKLGWVQQIAASPDSVDENDSQIYAVGAFLLTGTELYQLLEENKAGKRAHD</sequence>
<dbReference type="SUPFAM" id="SSF48208">
    <property type="entry name" value="Six-hairpin glycosidases"/>
    <property type="match status" value="1"/>
</dbReference>